<dbReference type="GO" id="GO:0005324">
    <property type="term" value="F:long-chain fatty acid transmembrane transporter activity"/>
    <property type="evidence" value="ECO:0007669"/>
    <property type="project" value="TreeGrafter"/>
</dbReference>
<dbReference type="Proteomes" id="UP000264800">
    <property type="component" value="Unplaced"/>
</dbReference>
<evidence type="ECO:0000256" key="2">
    <source>
        <dbReference type="ARBA" id="ARBA00022598"/>
    </source>
</evidence>
<feature type="chain" id="PRO_5018709938" description="Long-chain-fatty-acid--CoA ligase" evidence="6">
    <location>
        <begin position="19"/>
        <end position="185"/>
    </location>
</feature>
<dbReference type="GeneTree" id="ENSGT00940000164068"/>
<sequence>MIALILFTLLALLPVLVSWRNPYFLGDLKYSVREIQIRKHVAKLQRKFSSLLDRFLEQVKKHPQKKFLVFEDSSYTYSQADRESSKVARALRTHAHLKEGDTVALFLGNQPQFVWVWLGLAKLGCVASLLNTNIRSKSLLHCFSCCEASVLIAAAVCPNPEEVLQPPGPFSGAGEEASPEEVPGV</sequence>
<evidence type="ECO:0000256" key="1">
    <source>
        <dbReference type="ARBA" id="ARBA00006432"/>
    </source>
</evidence>
<dbReference type="Gene3D" id="3.40.50.12780">
    <property type="entry name" value="N-terminal domain of ligase-like"/>
    <property type="match status" value="1"/>
</dbReference>
<comment type="catalytic activity">
    <reaction evidence="3">
        <text>a very long-chain fatty acid + ATP + CoA = a very long-chain fatty acyl-CoA + AMP + diphosphate</text>
        <dbReference type="Rhea" id="RHEA:54536"/>
        <dbReference type="ChEBI" id="CHEBI:30616"/>
        <dbReference type="ChEBI" id="CHEBI:33019"/>
        <dbReference type="ChEBI" id="CHEBI:57287"/>
        <dbReference type="ChEBI" id="CHEBI:58950"/>
        <dbReference type="ChEBI" id="CHEBI:138261"/>
        <dbReference type="ChEBI" id="CHEBI:456215"/>
    </reaction>
    <physiologicalReaction direction="left-to-right" evidence="3">
        <dbReference type="Rhea" id="RHEA:54537"/>
    </physiologicalReaction>
</comment>
<protein>
    <recommendedName>
        <fullName evidence="4">Long-chain-fatty-acid--CoA ligase</fullName>
    </recommendedName>
</protein>
<evidence type="ECO:0000313" key="9">
    <source>
        <dbReference type="Proteomes" id="UP000264800"/>
    </source>
</evidence>
<dbReference type="STRING" id="37003.ENSKMAP00000006692"/>
<reference evidence="8" key="2">
    <citation type="submission" date="2025-09" db="UniProtKB">
        <authorList>
            <consortium name="Ensembl"/>
        </authorList>
    </citation>
    <scope>IDENTIFICATION</scope>
</reference>
<dbReference type="PANTHER" id="PTHR43107:SF4">
    <property type="entry name" value="LONG-CHAIN FATTY ACID TRANSPORT PROTEIN 2"/>
    <property type="match status" value="1"/>
</dbReference>
<dbReference type="PANTHER" id="PTHR43107">
    <property type="entry name" value="LONG-CHAIN FATTY ACID TRANSPORT PROTEIN"/>
    <property type="match status" value="1"/>
</dbReference>
<organism evidence="8 9">
    <name type="scientific">Kryptolebias marmoratus</name>
    <name type="common">Mangrove killifish</name>
    <name type="synonym">Rivulus marmoratus</name>
    <dbReference type="NCBI Taxonomy" id="37003"/>
    <lineage>
        <taxon>Eukaryota</taxon>
        <taxon>Metazoa</taxon>
        <taxon>Chordata</taxon>
        <taxon>Craniata</taxon>
        <taxon>Vertebrata</taxon>
        <taxon>Euteleostomi</taxon>
        <taxon>Actinopterygii</taxon>
        <taxon>Neopterygii</taxon>
        <taxon>Teleostei</taxon>
        <taxon>Neoteleostei</taxon>
        <taxon>Acanthomorphata</taxon>
        <taxon>Ovalentaria</taxon>
        <taxon>Atherinomorphae</taxon>
        <taxon>Cyprinodontiformes</taxon>
        <taxon>Rivulidae</taxon>
        <taxon>Kryptolebias</taxon>
    </lineage>
</organism>
<evidence type="ECO:0000313" key="8">
    <source>
        <dbReference type="Ensembl" id="ENSKMAP00000006692.1"/>
    </source>
</evidence>
<dbReference type="AlphaFoldDB" id="A0A3Q3EYN0"/>
<feature type="signal peptide" evidence="6">
    <location>
        <begin position="1"/>
        <end position="18"/>
    </location>
</feature>
<proteinExistence type="inferred from homology"/>
<evidence type="ECO:0000256" key="6">
    <source>
        <dbReference type="SAM" id="SignalP"/>
    </source>
</evidence>
<dbReference type="GO" id="GO:0005789">
    <property type="term" value="C:endoplasmic reticulum membrane"/>
    <property type="evidence" value="ECO:0007669"/>
    <property type="project" value="TreeGrafter"/>
</dbReference>
<dbReference type="SUPFAM" id="SSF56801">
    <property type="entry name" value="Acetyl-CoA synthetase-like"/>
    <property type="match status" value="1"/>
</dbReference>
<dbReference type="GO" id="GO:0044539">
    <property type="term" value="P:long-chain fatty acid import into cell"/>
    <property type="evidence" value="ECO:0007669"/>
    <property type="project" value="TreeGrafter"/>
</dbReference>
<feature type="domain" description="AMP-dependent synthetase/ligase" evidence="7">
    <location>
        <begin position="56"/>
        <end position="155"/>
    </location>
</feature>
<name>A0A3Q3EYN0_KRYMA</name>
<evidence type="ECO:0000259" key="7">
    <source>
        <dbReference type="Pfam" id="PF00501"/>
    </source>
</evidence>
<evidence type="ECO:0000256" key="5">
    <source>
        <dbReference type="ARBA" id="ARBA00048666"/>
    </source>
</evidence>
<reference evidence="8" key="1">
    <citation type="submission" date="2025-08" db="UniProtKB">
        <authorList>
            <consortium name="Ensembl"/>
        </authorList>
    </citation>
    <scope>IDENTIFICATION</scope>
</reference>
<keyword evidence="6" id="KW-0732">Signal</keyword>
<comment type="catalytic activity">
    <reaction evidence="5">
        <text>tetracosanoate + ATP + CoA = tetracosanoyl-CoA + AMP + diphosphate</text>
        <dbReference type="Rhea" id="RHEA:33639"/>
        <dbReference type="ChEBI" id="CHEBI:30616"/>
        <dbReference type="ChEBI" id="CHEBI:31014"/>
        <dbReference type="ChEBI" id="CHEBI:33019"/>
        <dbReference type="ChEBI" id="CHEBI:57287"/>
        <dbReference type="ChEBI" id="CHEBI:65052"/>
        <dbReference type="ChEBI" id="CHEBI:456215"/>
    </reaction>
    <physiologicalReaction direction="left-to-right" evidence="5">
        <dbReference type="Rhea" id="RHEA:33640"/>
    </physiologicalReaction>
</comment>
<dbReference type="GO" id="GO:0005886">
    <property type="term" value="C:plasma membrane"/>
    <property type="evidence" value="ECO:0007669"/>
    <property type="project" value="TreeGrafter"/>
</dbReference>
<keyword evidence="9" id="KW-1185">Reference proteome</keyword>
<comment type="similarity">
    <text evidence="1">Belongs to the ATP-dependent AMP-binding enzyme family.</text>
</comment>
<dbReference type="OMA" id="AVIMACI"/>
<accession>A0A3Q3EYN0</accession>
<dbReference type="InterPro" id="IPR000873">
    <property type="entry name" value="AMP-dep_synth/lig_dom"/>
</dbReference>
<evidence type="ECO:0000256" key="3">
    <source>
        <dbReference type="ARBA" id="ARBA00036527"/>
    </source>
</evidence>
<dbReference type="Pfam" id="PF00501">
    <property type="entry name" value="AMP-binding"/>
    <property type="match status" value="1"/>
</dbReference>
<dbReference type="Ensembl" id="ENSKMAT00000006800.1">
    <property type="protein sequence ID" value="ENSKMAP00000006692.1"/>
    <property type="gene ID" value="ENSKMAG00000005067.1"/>
</dbReference>
<dbReference type="InterPro" id="IPR042099">
    <property type="entry name" value="ANL_N_sf"/>
</dbReference>
<keyword evidence="2" id="KW-0436">Ligase</keyword>
<dbReference type="GO" id="GO:0004467">
    <property type="term" value="F:long-chain fatty acid-CoA ligase activity"/>
    <property type="evidence" value="ECO:0007669"/>
    <property type="project" value="TreeGrafter"/>
</dbReference>
<evidence type="ECO:0000256" key="4">
    <source>
        <dbReference type="ARBA" id="ARBA00041297"/>
    </source>
</evidence>